<accession>A0AC61KZW3</accession>
<organism evidence="1 2">
    <name type="scientific">Candidatus Methanogaster sp</name>
    <dbReference type="NCBI Taxonomy" id="3386292"/>
    <lineage>
        <taxon>Archaea</taxon>
        <taxon>Methanobacteriati</taxon>
        <taxon>Methanobacteriota</taxon>
        <taxon>Stenosarchaea group</taxon>
        <taxon>Methanomicrobia</taxon>
        <taxon>Methanosarcinales</taxon>
        <taxon>ANME-2 cluster</taxon>
        <taxon>Candidatus Methanogasteraceae</taxon>
        <taxon>Candidatus Methanogaster</taxon>
    </lineage>
</organism>
<evidence type="ECO:0000313" key="2">
    <source>
        <dbReference type="Proteomes" id="UP000248329"/>
    </source>
</evidence>
<dbReference type="Proteomes" id="UP000248329">
    <property type="component" value="Unassembled WGS sequence"/>
</dbReference>
<name>A0AC61KZW3_9EURY</name>
<comment type="caution">
    <text evidence="1">The sequence shown here is derived from an EMBL/GenBank/DDBJ whole genome shotgun (WGS) entry which is preliminary data.</text>
</comment>
<reference evidence="1" key="1">
    <citation type="submission" date="2018-01" db="EMBL/GenBank/DDBJ databases">
        <authorList>
            <person name="Krukenberg V."/>
        </authorList>
    </citation>
    <scope>NUCLEOTIDE SEQUENCE</scope>
    <source>
        <strain evidence="1">E20ANME2</strain>
    </source>
</reference>
<dbReference type="EMBL" id="PQXF01000037">
    <property type="protein sequence ID" value="PXF58355.1"/>
    <property type="molecule type" value="Genomic_DNA"/>
</dbReference>
<sequence>MFLPLNERQFEFWRLRRDGMAGVEIAKSFSISRQSVSKALQGMDSKVSRVLLEMARSNRIEVTKVNFERGVLFGRSVQLNADAIIFVSARHGVQVWYRHDGNCDGCSRFDECKRLLDEYAREIGVTLEGSGNPSEMADELFHKLEGIV</sequence>
<proteinExistence type="predicted"/>
<protein>
    <submittedName>
        <fullName evidence="1">Uncharacterized protein</fullName>
    </submittedName>
</protein>
<evidence type="ECO:0000313" key="1">
    <source>
        <dbReference type="EMBL" id="PXF58355.1"/>
    </source>
</evidence>
<gene>
    <name evidence="1" type="ORF">C4B59_13390</name>
</gene>